<dbReference type="HOGENOM" id="CLU_359180_0_0_1"/>
<accession>A0A0D3ECH0</accession>
<evidence type="ECO:0000259" key="2">
    <source>
        <dbReference type="Pfam" id="PF03078"/>
    </source>
</evidence>
<dbReference type="EnsemblPlants" id="Bo9g135390.1">
    <property type="protein sequence ID" value="Bo9g135390.1"/>
    <property type="gene ID" value="Bo9g135390"/>
</dbReference>
<feature type="compositionally biased region" description="Low complexity" evidence="1">
    <location>
        <begin position="167"/>
        <end position="177"/>
    </location>
</feature>
<dbReference type="Pfam" id="PF03078">
    <property type="entry name" value="ATHILA"/>
    <property type="match status" value="1"/>
</dbReference>
<feature type="compositionally biased region" description="Basic and acidic residues" evidence="1">
    <location>
        <begin position="701"/>
        <end position="710"/>
    </location>
</feature>
<name>A0A0D3ECH0_BRAOL</name>
<dbReference type="Proteomes" id="UP000032141">
    <property type="component" value="Chromosome C9"/>
</dbReference>
<proteinExistence type="predicted"/>
<sequence>MGVTSPERRHEVAVTPLQSDLARATPRCRSRFHRSEARERPYSDVPQRHHKVAPAGRDVTGATQPGSSRRATRSDVSQRPLQVAPEAWSDLSERLLEVVARLLFARLHVYSRAFWCMNLRSRGPSNLVPRAADIRALERECARKRREKEQQAHLQRLDTDMGNIPQNDADANGANNVAREETTRERHPQVAPEPVQVPMVKKTKGKSDAEKQEAERRESALRGKYLSSEQTSSRTSRQQTLAAKKTKEQERKAVKSVAVATDEECGDESADEQALTKRAKISKGKEVAVDRDRAKTPSEEELYHHLLNGVTWAPTRFADLDLLKEVGLDSDIEAMLEHLKMPKLLTMAYPVYRDVSCQFLSSLEVTYHDAPHVRQGWGKIKFKVNGREYNMNFKDIGRVMGFQDLADYSLPKCENLSTQLWKLITGNKHSTGTDKNSHIRHPSVRYLHRMLVHAFYQRKQAGNVTEEDMRLLCPAIRPYAPPGALPHPSTDIYATFGMVSFFVNRLEHYRDWAWYTTDLNPKVRIGGMITPLLQFLNVPLGKDVAGHIGVPHGVLGDIWVHLELKRGDKGDHWTSSAWERPHRSDTGKPVKVVLPNQNLTSLERPRAISFNISQETFLENTGLSVPLLHQGKGVFRRDITNLLGKHLYPSMDLRATTSSHMMGFFLLCMRATSPERHREVAVTPLQSDLVRATPRCRSRFPRSEARERPYSDVPQRHHKVAPVGRDVTGATQPGSSRRATRSDVSQRPLQVTPEAWSDLSKRLLESDLSERPLGATTGGR</sequence>
<feature type="region of interest" description="Disordered" evidence="1">
    <location>
        <begin position="160"/>
        <end position="252"/>
    </location>
</feature>
<evidence type="ECO:0000313" key="4">
    <source>
        <dbReference type="Proteomes" id="UP000032141"/>
    </source>
</evidence>
<feature type="domain" description="Arabidopsis retrotransposon Orf1 C-terminal" evidence="2">
    <location>
        <begin position="262"/>
        <end position="616"/>
    </location>
</feature>
<feature type="compositionally biased region" description="Basic and acidic residues" evidence="1">
    <location>
        <begin position="178"/>
        <end position="188"/>
    </location>
</feature>
<dbReference type="InterPro" id="IPR004312">
    <property type="entry name" value="ATHILA_Orf1_C"/>
</dbReference>
<organism evidence="3 4">
    <name type="scientific">Brassica oleracea var. oleracea</name>
    <dbReference type="NCBI Taxonomy" id="109376"/>
    <lineage>
        <taxon>Eukaryota</taxon>
        <taxon>Viridiplantae</taxon>
        <taxon>Streptophyta</taxon>
        <taxon>Embryophyta</taxon>
        <taxon>Tracheophyta</taxon>
        <taxon>Spermatophyta</taxon>
        <taxon>Magnoliopsida</taxon>
        <taxon>eudicotyledons</taxon>
        <taxon>Gunneridae</taxon>
        <taxon>Pentapetalae</taxon>
        <taxon>rosids</taxon>
        <taxon>malvids</taxon>
        <taxon>Brassicales</taxon>
        <taxon>Brassicaceae</taxon>
        <taxon>Brassiceae</taxon>
        <taxon>Brassica</taxon>
    </lineage>
</organism>
<evidence type="ECO:0000256" key="1">
    <source>
        <dbReference type="SAM" id="MobiDB-lite"/>
    </source>
</evidence>
<feature type="compositionally biased region" description="Basic and acidic residues" evidence="1">
    <location>
        <begin position="1"/>
        <end position="12"/>
    </location>
</feature>
<feature type="compositionally biased region" description="Polar residues" evidence="1">
    <location>
        <begin position="61"/>
        <end position="80"/>
    </location>
</feature>
<feature type="compositionally biased region" description="Low complexity" evidence="1">
    <location>
        <begin position="227"/>
        <end position="240"/>
    </location>
</feature>
<dbReference type="AlphaFoldDB" id="A0A0D3ECH0"/>
<feature type="compositionally biased region" description="Basic and acidic residues" evidence="1">
    <location>
        <begin position="33"/>
        <end position="42"/>
    </location>
</feature>
<feature type="region of interest" description="Disordered" evidence="1">
    <location>
        <begin position="699"/>
        <end position="754"/>
    </location>
</feature>
<protein>
    <recommendedName>
        <fullName evidence="2">Arabidopsis retrotransposon Orf1 C-terminal domain-containing protein</fullName>
    </recommendedName>
</protein>
<feature type="compositionally biased region" description="Basic and acidic residues" evidence="1">
    <location>
        <begin position="205"/>
        <end position="221"/>
    </location>
</feature>
<dbReference type="Gramene" id="Bo9g135390.1">
    <property type="protein sequence ID" value="Bo9g135390.1"/>
    <property type="gene ID" value="Bo9g135390"/>
</dbReference>
<evidence type="ECO:0000313" key="3">
    <source>
        <dbReference type="EnsemblPlants" id="Bo9g135390.1"/>
    </source>
</evidence>
<reference evidence="3 4" key="1">
    <citation type="journal article" date="2014" name="Genome Biol.">
        <title>Transcriptome and methylome profiling reveals relics of genome dominance in the mesopolyploid Brassica oleracea.</title>
        <authorList>
            <person name="Parkin I.A."/>
            <person name="Koh C."/>
            <person name="Tang H."/>
            <person name="Robinson S.J."/>
            <person name="Kagale S."/>
            <person name="Clarke W.E."/>
            <person name="Town C.D."/>
            <person name="Nixon J."/>
            <person name="Krishnakumar V."/>
            <person name="Bidwell S.L."/>
            <person name="Denoeud F."/>
            <person name="Belcram H."/>
            <person name="Links M.G."/>
            <person name="Just J."/>
            <person name="Clarke C."/>
            <person name="Bender T."/>
            <person name="Huebert T."/>
            <person name="Mason A.S."/>
            <person name="Pires J.C."/>
            <person name="Barker G."/>
            <person name="Moore J."/>
            <person name="Walley P.G."/>
            <person name="Manoli S."/>
            <person name="Batley J."/>
            <person name="Edwards D."/>
            <person name="Nelson M.N."/>
            <person name="Wang X."/>
            <person name="Paterson A.H."/>
            <person name="King G."/>
            <person name="Bancroft I."/>
            <person name="Chalhoub B."/>
            <person name="Sharpe A.G."/>
        </authorList>
    </citation>
    <scope>NUCLEOTIDE SEQUENCE</scope>
    <source>
        <strain evidence="3 4">cv. TO1000</strain>
    </source>
</reference>
<keyword evidence="4" id="KW-1185">Reference proteome</keyword>
<reference evidence="3" key="2">
    <citation type="submission" date="2015-03" db="UniProtKB">
        <authorList>
            <consortium name="EnsemblPlants"/>
        </authorList>
    </citation>
    <scope>IDENTIFICATION</scope>
</reference>
<feature type="compositionally biased region" description="Polar residues" evidence="1">
    <location>
        <begin position="729"/>
        <end position="749"/>
    </location>
</feature>
<feature type="region of interest" description="Disordered" evidence="1">
    <location>
        <begin position="1"/>
        <end position="81"/>
    </location>
</feature>